<sequence>MRFTMFDETAARLMEMRNGYDYPRAYMQYASGRTAFKVTPDASLNLYIPRETKLRTRRSTNTVPGCSIRMKRSTTARYTIDGPFGLLHF</sequence>
<dbReference type="Proteomes" id="UP000187012">
    <property type="component" value="Unassembled WGS sequence"/>
</dbReference>
<organism evidence="1 2">
    <name type="scientific">Paraburkholderia ribeironis</name>
    <dbReference type="NCBI Taxonomy" id="1247936"/>
    <lineage>
        <taxon>Bacteria</taxon>
        <taxon>Pseudomonadati</taxon>
        <taxon>Pseudomonadota</taxon>
        <taxon>Betaproteobacteria</taxon>
        <taxon>Burkholderiales</taxon>
        <taxon>Burkholderiaceae</taxon>
        <taxon>Paraburkholderia</taxon>
    </lineage>
</organism>
<protein>
    <submittedName>
        <fullName evidence="1">Uncharacterized protein</fullName>
    </submittedName>
</protein>
<accession>A0A1N7SFM8</accession>
<proteinExistence type="predicted"/>
<dbReference type="EMBL" id="CYGX02000063">
    <property type="protein sequence ID" value="SIT46208.1"/>
    <property type="molecule type" value="Genomic_DNA"/>
</dbReference>
<evidence type="ECO:0000313" key="1">
    <source>
        <dbReference type="EMBL" id="SIT46208.1"/>
    </source>
</evidence>
<dbReference type="AlphaFoldDB" id="A0A1N7SFM8"/>
<keyword evidence="2" id="KW-1185">Reference proteome</keyword>
<evidence type="ECO:0000313" key="2">
    <source>
        <dbReference type="Proteomes" id="UP000187012"/>
    </source>
</evidence>
<reference evidence="1 2" key="1">
    <citation type="submission" date="2016-12" db="EMBL/GenBank/DDBJ databases">
        <authorList>
            <person name="Song W.-J."/>
            <person name="Kurnit D.M."/>
        </authorList>
    </citation>
    <scope>NUCLEOTIDE SEQUENCE [LARGE SCALE GENOMIC DNA]</scope>
    <source>
        <strain evidence="1 2">STM7296</strain>
    </source>
</reference>
<name>A0A1N7SFM8_9BURK</name>
<gene>
    <name evidence="1" type="ORF">BN2475_630051</name>
</gene>